<reference evidence="5 6" key="1">
    <citation type="submission" date="2019-08" db="EMBL/GenBank/DDBJ databases">
        <title>In-depth cultivation of the pig gut microbiome towards novel bacterial diversity and tailored functional studies.</title>
        <authorList>
            <person name="Wylensek D."/>
            <person name="Hitch T.C.A."/>
            <person name="Clavel T."/>
        </authorList>
    </citation>
    <scope>NUCLEOTIDE SEQUENCE [LARGE SCALE GENOMIC DNA]</scope>
    <source>
        <strain evidence="5 6">WCA-380-WT-2B</strain>
    </source>
</reference>
<feature type="region of interest" description="Disordered" evidence="4">
    <location>
        <begin position="363"/>
        <end position="382"/>
    </location>
</feature>
<dbReference type="PROSITE" id="PS50935">
    <property type="entry name" value="SSB"/>
    <property type="match status" value="1"/>
</dbReference>
<proteinExistence type="predicted"/>
<dbReference type="SUPFAM" id="SSF50249">
    <property type="entry name" value="Nucleic acid-binding proteins"/>
    <property type="match status" value="1"/>
</dbReference>
<protein>
    <submittedName>
        <fullName evidence="5">Single-stranded DNA-binding protein</fullName>
    </submittedName>
</protein>
<evidence type="ECO:0000256" key="2">
    <source>
        <dbReference type="PROSITE-ProRule" id="PRU00252"/>
    </source>
</evidence>
<sequence>MKFDRDKFNEFIRENFSFDGATQRIINNIVDYGIKNFATSEDKLVKFIQTTIDDPTVEEIKQFIISDEKEEEIKDLADKKDKNRNGGIKMNIKKGNVIETEFGDTMVLDVKDNQATLFDGKQFILATGVEFNKESGKYEWDSVRYASDIKTIANMENTNFESMKNTIDFLAEYNHKEFVKGIISLETGVDNENVLNNAYDNYMNDSVMGLIDEKFIEYIDEEELKENLEANQEQGDKEMKDIDNKEKDTLNIDGNIATDIEIKDLKSKDGRDFKVASFSIAENDKKGNAKFISCYAYNDKINQVKNLKKGDFVHLFGKEKKSIGKDNKEYTSLKVYSAKLLKAKEHTKAKTSTIGKLKEFKTKGDMKVDEKKKKDNSIERGL</sequence>
<feature type="coiled-coil region" evidence="3">
    <location>
        <begin position="211"/>
        <end position="245"/>
    </location>
</feature>
<gene>
    <name evidence="5" type="ORF">FYJ26_10405</name>
</gene>
<keyword evidence="1 2" id="KW-0238">DNA-binding</keyword>
<keyword evidence="3" id="KW-0175">Coiled coil</keyword>
<comment type="caution">
    <text evidence="5">The sequence shown here is derived from an EMBL/GenBank/DDBJ whole genome shotgun (WGS) entry which is preliminary data.</text>
</comment>
<evidence type="ECO:0000256" key="3">
    <source>
        <dbReference type="SAM" id="Coils"/>
    </source>
</evidence>
<organism evidence="5 6">
    <name type="scientific">Anaerococcus porci</name>
    <dbReference type="NCBI Taxonomy" id="2652269"/>
    <lineage>
        <taxon>Bacteria</taxon>
        <taxon>Bacillati</taxon>
        <taxon>Bacillota</taxon>
        <taxon>Tissierellia</taxon>
        <taxon>Tissierellales</taxon>
        <taxon>Peptoniphilaceae</taxon>
        <taxon>Anaerococcus</taxon>
    </lineage>
</organism>
<evidence type="ECO:0000256" key="1">
    <source>
        <dbReference type="ARBA" id="ARBA00023125"/>
    </source>
</evidence>
<dbReference type="Proteomes" id="UP000441925">
    <property type="component" value="Unassembled WGS sequence"/>
</dbReference>
<dbReference type="GO" id="GO:0003697">
    <property type="term" value="F:single-stranded DNA binding"/>
    <property type="evidence" value="ECO:0007669"/>
    <property type="project" value="InterPro"/>
</dbReference>
<keyword evidence="6" id="KW-1185">Reference proteome</keyword>
<evidence type="ECO:0000256" key="4">
    <source>
        <dbReference type="SAM" id="MobiDB-lite"/>
    </source>
</evidence>
<dbReference type="EMBL" id="VULQ01000022">
    <property type="protein sequence ID" value="MSS78784.1"/>
    <property type="molecule type" value="Genomic_DNA"/>
</dbReference>
<dbReference type="RefSeq" id="WP_154542154.1">
    <property type="nucleotide sequence ID" value="NZ_VULQ01000022.1"/>
</dbReference>
<name>A0A6N7VXM3_9FIRM</name>
<dbReference type="Gene3D" id="2.40.50.140">
    <property type="entry name" value="Nucleic acid-binding proteins"/>
    <property type="match status" value="1"/>
</dbReference>
<dbReference type="InterPro" id="IPR000424">
    <property type="entry name" value="Primosome_PriB/ssb"/>
</dbReference>
<evidence type="ECO:0000313" key="6">
    <source>
        <dbReference type="Proteomes" id="UP000441925"/>
    </source>
</evidence>
<dbReference type="InterPro" id="IPR012340">
    <property type="entry name" value="NA-bd_OB-fold"/>
</dbReference>
<accession>A0A6N7VXM3</accession>
<evidence type="ECO:0000313" key="5">
    <source>
        <dbReference type="EMBL" id="MSS78784.1"/>
    </source>
</evidence>
<dbReference type="AlphaFoldDB" id="A0A6N7VXM3"/>